<dbReference type="EMBL" id="LRQV01000044">
    <property type="protein sequence ID" value="KXK61304.1"/>
    <property type="molecule type" value="Genomic_DNA"/>
</dbReference>
<evidence type="ECO:0000256" key="2">
    <source>
        <dbReference type="ARBA" id="ARBA00007122"/>
    </source>
</evidence>
<evidence type="ECO:0000259" key="5">
    <source>
        <dbReference type="SMART" id="SM00997"/>
    </source>
</evidence>
<dbReference type="Gene3D" id="3.40.50.1480">
    <property type="entry name" value="Adenosylhomocysteinase-like"/>
    <property type="match status" value="1"/>
</dbReference>
<dbReference type="PANTHER" id="PTHR23420:SF0">
    <property type="entry name" value="ADENOSYLHOMOCYSTEINASE"/>
    <property type="match status" value="1"/>
</dbReference>
<comment type="similarity">
    <text evidence="2">Belongs to the adenosylhomocysteinase family.</text>
</comment>
<dbReference type="OrthoDB" id="5184085at2"/>
<dbReference type="AlphaFoldDB" id="A0A136PSI6"/>
<comment type="cofactor">
    <cofactor evidence="1">
        <name>NAD(+)</name>
        <dbReference type="ChEBI" id="CHEBI:57540"/>
    </cofactor>
</comment>
<sequence length="372" mass="37983">MVEPIDGGAVAARMPVLARLAREFATDRPLAGRRVAAALNVTPEATALVRVLLAGAAEVLVVSSKPTTFDPAAAEAMGRLGARVLPGPDTAKEVLAFAPDLVVDNGSVAELWAAEPDPPAVVGGTVHSQHALGRVRRAGRLPFPLYTVTESAVKTTVETAHGTGQAALRGLIDAGVQIAGKRVLVVGFGVTGRAVADYLRGCHARVAVAEVAPVPLLQAVHLGFEVVGLTTGLATADVVVTVTDAERVLDLDHLRLLPDGAVLGGIGHAATEIDRAGLAAAADRVDPVPGGRRYRLAGRHLTLLEGAGGNHVFAGINPPELMDLSLALHALCLARLASTGPPPAGLHPVPAEVDARVARTKLAVLGLAGVLP</sequence>
<dbReference type="PANTHER" id="PTHR23420">
    <property type="entry name" value="ADENOSYLHOMOCYSTEINASE"/>
    <property type="match status" value="1"/>
</dbReference>
<dbReference type="RefSeq" id="WP_067365521.1">
    <property type="nucleotide sequence ID" value="NZ_JBIUBN010000015.1"/>
</dbReference>
<keyword evidence="7" id="KW-1185">Reference proteome</keyword>
<keyword evidence="3" id="KW-0554">One-carbon metabolism</keyword>
<dbReference type="SMART" id="SM00997">
    <property type="entry name" value="AdoHcyase_NAD"/>
    <property type="match status" value="1"/>
</dbReference>
<dbReference type="SUPFAM" id="SSF52283">
    <property type="entry name" value="Formate/glycerate dehydrogenase catalytic domain-like"/>
    <property type="match status" value="1"/>
</dbReference>
<organism evidence="6 7">
    <name type="scientific">Micromonospora rosaria</name>
    <dbReference type="NCBI Taxonomy" id="47874"/>
    <lineage>
        <taxon>Bacteria</taxon>
        <taxon>Bacillati</taxon>
        <taxon>Actinomycetota</taxon>
        <taxon>Actinomycetes</taxon>
        <taxon>Micromonosporales</taxon>
        <taxon>Micromonosporaceae</taxon>
        <taxon>Micromonospora</taxon>
    </lineage>
</organism>
<evidence type="ECO:0000256" key="1">
    <source>
        <dbReference type="ARBA" id="ARBA00001911"/>
    </source>
</evidence>
<evidence type="ECO:0000256" key="3">
    <source>
        <dbReference type="ARBA" id="ARBA00022563"/>
    </source>
</evidence>
<name>A0A136PSI6_9ACTN</name>
<protein>
    <recommendedName>
        <fullName evidence="5">S-adenosyl-L-homocysteine hydrolase NAD binding domain-containing protein</fullName>
    </recommendedName>
</protein>
<dbReference type="GO" id="GO:0005829">
    <property type="term" value="C:cytosol"/>
    <property type="evidence" value="ECO:0007669"/>
    <property type="project" value="TreeGrafter"/>
</dbReference>
<reference evidence="6 7" key="1">
    <citation type="submission" date="2016-01" db="EMBL/GenBank/DDBJ databases">
        <title>Whole genome sequence and analysis of Micromonospora rosaria DSM 803, which can produce antibacterial substance rosamicin.</title>
        <authorList>
            <person name="Yang H."/>
            <person name="He X."/>
            <person name="Zhu D."/>
        </authorList>
    </citation>
    <scope>NUCLEOTIDE SEQUENCE [LARGE SCALE GENOMIC DNA]</scope>
    <source>
        <strain evidence="6 7">DSM 803</strain>
    </source>
</reference>
<dbReference type="SMART" id="SM00996">
    <property type="entry name" value="AdoHcyase"/>
    <property type="match status" value="1"/>
</dbReference>
<dbReference type="Proteomes" id="UP000070620">
    <property type="component" value="Unassembled WGS sequence"/>
</dbReference>
<dbReference type="InterPro" id="IPR015878">
    <property type="entry name" value="Ado_hCys_hydrolase_NAD-bd"/>
</dbReference>
<accession>A0A136PSI6</accession>
<dbReference type="GO" id="GO:0004013">
    <property type="term" value="F:adenosylhomocysteinase activity"/>
    <property type="evidence" value="ECO:0007669"/>
    <property type="project" value="TreeGrafter"/>
</dbReference>
<keyword evidence="4" id="KW-0520">NAD</keyword>
<dbReference type="SUPFAM" id="SSF51735">
    <property type="entry name" value="NAD(P)-binding Rossmann-fold domains"/>
    <property type="match status" value="1"/>
</dbReference>
<dbReference type="GO" id="GO:0006730">
    <property type="term" value="P:one-carbon metabolic process"/>
    <property type="evidence" value="ECO:0007669"/>
    <property type="project" value="UniProtKB-KW"/>
</dbReference>
<feature type="domain" description="S-adenosyl-L-homocysteine hydrolase NAD binding" evidence="5">
    <location>
        <begin position="159"/>
        <end position="316"/>
    </location>
</feature>
<evidence type="ECO:0000313" key="7">
    <source>
        <dbReference type="Proteomes" id="UP000070620"/>
    </source>
</evidence>
<dbReference type="Gene3D" id="3.40.50.720">
    <property type="entry name" value="NAD(P)-binding Rossmann-like Domain"/>
    <property type="match status" value="1"/>
</dbReference>
<gene>
    <name evidence="6" type="ORF">AWW66_14275</name>
</gene>
<evidence type="ECO:0000313" key="6">
    <source>
        <dbReference type="EMBL" id="KXK61304.1"/>
    </source>
</evidence>
<dbReference type="Pfam" id="PF00670">
    <property type="entry name" value="AdoHcyase_NAD"/>
    <property type="match status" value="1"/>
</dbReference>
<dbReference type="InterPro" id="IPR042172">
    <property type="entry name" value="Adenosylhomocyst_ase-like_sf"/>
</dbReference>
<dbReference type="GO" id="GO:0033353">
    <property type="term" value="P:S-adenosylmethionine cycle"/>
    <property type="evidence" value="ECO:0007669"/>
    <property type="project" value="TreeGrafter"/>
</dbReference>
<evidence type="ECO:0000256" key="4">
    <source>
        <dbReference type="ARBA" id="ARBA00023027"/>
    </source>
</evidence>
<comment type="caution">
    <text evidence="6">The sequence shown here is derived from an EMBL/GenBank/DDBJ whole genome shotgun (WGS) entry which is preliminary data.</text>
</comment>
<dbReference type="InterPro" id="IPR000043">
    <property type="entry name" value="Adenosylhomocysteinase-like"/>
</dbReference>
<proteinExistence type="inferred from homology"/>
<dbReference type="InterPro" id="IPR036291">
    <property type="entry name" value="NAD(P)-bd_dom_sf"/>
</dbReference>